<dbReference type="Pfam" id="PF06144">
    <property type="entry name" value="DNA_pol3_delta"/>
    <property type="match status" value="1"/>
</dbReference>
<dbReference type="InterPro" id="IPR005790">
    <property type="entry name" value="DNA_polIII_delta"/>
</dbReference>
<evidence type="ECO:0000259" key="10">
    <source>
        <dbReference type="Pfam" id="PF21694"/>
    </source>
</evidence>
<evidence type="ECO:0000256" key="2">
    <source>
        <dbReference type="ARBA" id="ARBA00017703"/>
    </source>
</evidence>
<dbReference type="NCBIfam" id="TIGR01128">
    <property type="entry name" value="holA"/>
    <property type="match status" value="1"/>
</dbReference>
<keyword evidence="5" id="KW-0235">DNA replication</keyword>
<evidence type="ECO:0000256" key="4">
    <source>
        <dbReference type="ARBA" id="ARBA00022695"/>
    </source>
</evidence>
<comment type="caution">
    <text evidence="11">The sequence shown here is derived from an EMBL/GenBank/DDBJ whole genome shotgun (WGS) entry which is preliminary data.</text>
</comment>
<accession>A0A917A6M5</accession>
<dbReference type="Pfam" id="PF21694">
    <property type="entry name" value="DNA_pol3_delta_C"/>
    <property type="match status" value="1"/>
</dbReference>
<evidence type="ECO:0000256" key="1">
    <source>
        <dbReference type="ARBA" id="ARBA00012417"/>
    </source>
</evidence>
<evidence type="ECO:0000256" key="5">
    <source>
        <dbReference type="ARBA" id="ARBA00022705"/>
    </source>
</evidence>
<dbReference type="GO" id="GO:0006261">
    <property type="term" value="P:DNA-templated DNA replication"/>
    <property type="evidence" value="ECO:0007669"/>
    <property type="project" value="TreeGrafter"/>
</dbReference>
<evidence type="ECO:0000313" key="11">
    <source>
        <dbReference type="EMBL" id="GGE31517.1"/>
    </source>
</evidence>
<protein>
    <recommendedName>
        <fullName evidence="2">DNA polymerase III subunit delta</fullName>
        <ecNumber evidence="1">2.7.7.7</ecNumber>
    </recommendedName>
</protein>
<evidence type="ECO:0000256" key="6">
    <source>
        <dbReference type="ARBA" id="ARBA00022932"/>
    </source>
</evidence>
<comment type="similarity">
    <text evidence="7">Belongs to the DNA polymerase HolA subunit family.</text>
</comment>
<evidence type="ECO:0000256" key="7">
    <source>
        <dbReference type="ARBA" id="ARBA00034754"/>
    </source>
</evidence>
<proteinExistence type="inferred from homology"/>
<dbReference type="GO" id="GO:0003677">
    <property type="term" value="F:DNA binding"/>
    <property type="evidence" value="ECO:0007669"/>
    <property type="project" value="InterPro"/>
</dbReference>
<dbReference type="AlphaFoldDB" id="A0A917A6M5"/>
<evidence type="ECO:0000256" key="8">
    <source>
        <dbReference type="ARBA" id="ARBA00049244"/>
    </source>
</evidence>
<dbReference type="OrthoDB" id="9775929at2"/>
<dbReference type="Gene3D" id="3.40.50.300">
    <property type="entry name" value="P-loop containing nucleotide triphosphate hydrolases"/>
    <property type="match status" value="1"/>
</dbReference>
<reference evidence="11" key="2">
    <citation type="submission" date="2020-09" db="EMBL/GenBank/DDBJ databases">
        <authorList>
            <person name="Sun Q."/>
            <person name="Zhou Y."/>
        </authorList>
    </citation>
    <scope>NUCLEOTIDE SEQUENCE</scope>
    <source>
        <strain evidence="11">CGMCC 1.15533</strain>
    </source>
</reference>
<dbReference type="InterPro" id="IPR048466">
    <property type="entry name" value="DNA_pol3_delta-like_C"/>
</dbReference>
<feature type="domain" description="DNA polymerase III delta subunit-like C-terminal" evidence="10">
    <location>
        <begin position="214"/>
        <end position="340"/>
    </location>
</feature>
<evidence type="ECO:0000313" key="12">
    <source>
        <dbReference type="Proteomes" id="UP000660801"/>
    </source>
</evidence>
<reference evidence="11" key="1">
    <citation type="journal article" date="2014" name="Int. J. Syst. Evol. Microbiol.">
        <title>Complete genome sequence of Corynebacterium casei LMG S-19264T (=DSM 44701T), isolated from a smear-ripened cheese.</title>
        <authorList>
            <consortium name="US DOE Joint Genome Institute (JGI-PGF)"/>
            <person name="Walter F."/>
            <person name="Albersmeier A."/>
            <person name="Kalinowski J."/>
            <person name="Ruckert C."/>
        </authorList>
    </citation>
    <scope>NUCLEOTIDE SEQUENCE</scope>
    <source>
        <strain evidence="11">CGMCC 1.15533</strain>
    </source>
</reference>
<dbReference type="InterPro" id="IPR008921">
    <property type="entry name" value="DNA_pol3_clamp-load_cplx_C"/>
</dbReference>
<dbReference type="InterPro" id="IPR027417">
    <property type="entry name" value="P-loop_NTPase"/>
</dbReference>
<dbReference type="Proteomes" id="UP000660801">
    <property type="component" value="Unassembled WGS sequence"/>
</dbReference>
<name>A0A917A6M5_9STRE</name>
<dbReference type="EC" id="2.7.7.7" evidence="1"/>
<dbReference type="SUPFAM" id="SSF52540">
    <property type="entry name" value="P-loop containing nucleoside triphosphate hydrolases"/>
    <property type="match status" value="1"/>
</dbReference>
<dbReference type="SUPFAM" id="SSF48019">
    <property type="entry name" value="post-AAA+ oligomerization domain-like"/>
    <property type="match status" value="1"/>
</dbReference>
<organism evidence="11 12">
    <name type="scientific">Streptococcus himalayensis</name>
    <dbReference type="NCBI Taxonomy" id="1888195"/>
    <lineage>
        <taxon>Bacteria</taxon>
        <taxon>Bacillati</taxon>
        <taxon>Bacillota</taxon>
        <taxon>Bacilli</taxon>
        <taxon>Lactobacillales</taxon>
        <taxon>Streptococcaceae</taxon>
        <taxon>Streptococcus</taxon>
    </lineage>
</organism>
<dbReference type="PANTHER" id="PTHR34388:SF1">
    <property type="entry name" value="DNA POLYMERASE III SUBUNIT DELTA"/>
    <property type="match status" value="1"/>
</dbReference>
<dbReference type="InterPro" id="IPR010372">
    <property type="entry name" value="DNA_pol3_delta_N"/>
</dbReference>
<gene>
    <name evidence="11" type="primary">holA</name>
    <name evidence="11" type="ORF">GCM10011510_11020</name>
</gene>
<evidence type="ECO:0000259" key="9">
    <source>
        <dbReference type="Pfam" id="PF06144"/>
    </source>
</evidence>
<sequence length="345" mass="39741">MLAIESISQMKRSELPFLTVLTGDDVGQFEELKRLFLEKIGYDRSDLNISYFDMKEAPYAEVENDLISLPFFEEEKLVILDHFVDITTIKKRSLSDDELKAFESYIEQPVETTRLIIFAEGKLDSKRRLVKLLKRDGRILEASQPKDEEIRRYFTHVSHEKGLQFAPQVFEELLVKSGFQFSEMTKNLAFLEGYKKTGIISSEDIVEAVPKTLQDNIFDLTQLILNSKIDAARSLVQDLRLQGEDEIKLIAIMLGQFRTFLQVQLLAEGGRGEQQIVADLSHYLGRKVNPFQVKYALRDSRRLSLAFLEASVTCLIETDYQIKSGIYEKDYLFDLALLKISQNNL</sequence>
<dbReference type="EMBL" id="BMJN01000016">
    <property type="protein sequence ID" value="GGE31517.1"/>
    <property type="molecule type" value="Genomic_DNA"/>
</dbReference>
<keyword evidence="12" id="KW-1185">Reference proteome</keyword>
<evidence type="ECO:0000256" key="3">
    <source>
        <dbReference type="ARBA" id="ARBA00022679"/>
    </source>
</evidence>
<dbReference type="Gene3D" id="1.20.272.10">
    <property type="match status" value="1"/>
</dbReference>
<comment type="catalytic activity">
    <reaction evidence="8">
        <text>DNA(n) + a 2'-deoxyribonucleoside 5'-triphosphate = DNA(n+1) + diphosphate</text>
        <dbReference type="Rhea" id="RHEA:22508"/>
        <dbReference type="Rhea" id="RHEA-COMP:17339"/>
        <dbReference type="Rhea" id="RHEA-COMP:17340"/>
        <dbReference type="ChEBI" id="CHEBI:33019"/>
        <dbReference type="ChEBI" id="CHEBI:61560"/>
        <dbReference type="ChEBI" id="CHEBI:173112"/>
        <dbReference type="EC" id="2.7.7.7"/>
    </reaction>
</comment>
<dbReference type="PANTHER" id="PTHR34388">
    <property type="entry name" value="DNA POLYMERASE III SUBUNIT DELTA"/>
    <property type="match status" value="1"/>
</dbReference>
<dbReference type="GO" id="GO:0003887">
    <property type="term" value="F:DNA-directed DNA polymerase activity"/>
    <property type="evidence" value="ECO:0007669"/>
    <property type="project" value="UniProtKB-KW"/>
</dbReference>
<dbReference type="RefSeq" id="WP_068991998.1">
    <property type="nucleotide sequence ID" value="NZ_BMJN01000016.1"/>
</dbReference>
<dbReference type="GO" id="GO:0009360">
    <property type="term" value="C:DNA polymerase III complex"/>
    <property type="evidence" value="ECO:0007669"/>
    <property type="project" value="InterPro"/>
</dbReference>
<feature type="domain" description="DNA polymerase III delta N-terminal" evidence="9">
    <location>
        <begin position="20"/>
        <end position="142"/>
    </location>
</feature>
<keyword evidence="4" id="KW-0548">Nucleotidyltransferase</keyword>
<keyword evidence="6" id="KW-0239">DNA-directed DNA polymerase</keyword>
<keyword evidence="3" id="KW-0808">Transferase</keyword>